<evidence type="ECO:0000313" key="1">
    <source>
        <dbReference type="EMBL" id="RNA12923.1"/>
    </source>
</evidence>
<proteinExistence type="predicted"/>
<keyword evidence="2" id="KW-1185">Reference proteome</keyword>
<organism evidence="1 2">
    <name type="scientific">Brachionus plicatilis</name>
    <name type="common">Marine rotifer</name>
    <name type="synonym">Brachionus muelleri</name>
    <dbReference type="NCBI Taxonomy" id="10195"/>
    <lineage>
        <taxon>Eukaryota</taxon>
        <taxon>Metazoa</taxon>
        <taxon>Spiralia</taxon>
        <taxon>Gnathifera</taxon>
        <taxon>Rotifera</taxon>
        <taxon>Eurotatoria</taxon>
        <taxon>Monogononta</taxon>
        <taxon>Pseudotrocha</taxon>
        <taxon>Ploima</taxon>
        <taxon>Brachionidae</taxon>
        <taxon>Brachionus</taxon>
    </lineage>
</organism>
<gene>
    <name evidence="1" type="ORF">BpHYR1_042616</name>
</gene>
<sequence length="60" mass="6949">MERKRKIAEKAALSNAKPRKIVSEIQDDENYSEEMVSSGLSNSAELHSFNQFFVRQIINY</sequence>
<protein>
    <submittedName>
        <fullName evidence="1">Uncharacterized protein</fullName>
    </submittedName>
</protein>
<name>A0A3M7QNQ8_BRAPC</name>
<evidence type="ECO:0000313" key="2">
    <source>
        <dbReference type="Proteomes" id="UP000276133"/>
    </source>
</evidence>
<dbReference type="EMBL" id="REGN01005561">
    <property type="protein sequence ID" value="RNA12923.1"/>
    <property type="molecule type" value="Genomic_DNA"/>
</dbReference>
<dbReference type="AlphaFoldDB" id="A0A3M7QNQ8"/>
<dbReference type="Proteomes" id="UP000276133">
    <property type="component" value="Unassembled WGS sequence"/>
</dbReference>
<accession>A0A3M7QNQ8</accession>
<comment type="caution">
    <text evidence="1">The sequence shown here is derived from an EMBL/GenBank/DDBJ whole genome shotgun (WGS) entry which is preliminary data.</text>
</comment>
<reference evidence="1 2" key="1">
    <citation type="journal article" date="2018" name="Sci. Rep.">
        <title>Genomic signatures of local adaptation to the degree of environmental predictability in rotifers.</title>
        <authorList>
            <person name="Franch-Gras L."/>
            <person name="Hahn C."/>
            <person name="Garcia-Roger E.M."/>
            <person name="Carmona M.J."/>
            <person name="Serra M."/>
            <person name="Gomez A."/>
        </authorList>
    </citation>
    <scope>NUCLEOTIDE SEQUENCE [LARGE SCALE GENOMIC DNA]</scope>
    <source>
        <strain evidence="1">HYR1</strain>
    </source>
</reference>